<evidence type="ECO:0000313" key="4">
    <source>
        <dbReference type="EMBL" id="PAT38371.1"/>
    </source>
</evidence>
<keyword evidence="2" id="KW-1133">Transmembrane helix</keyword>
<gene>
    <name evidence="4" type="ORF">CK625_02465</name>
</gene>
<evidence type="ECO:0000313" key="5">
    <source>
        <dbReference type="Proteomes" id="UP000218054"/>
    </source>
</evidence>
<dbReference type="EMBL" id="NSJB01000001">
    <property type="protein sequence ID" value="PAT38371.1"/>
    <property type="molecule type" value="Genomic_DNA"/>
</dbReference>
<keyword evidence="2" id="KW-0472">Membrane</keyword>
<keyword evidence="5" id="KW-1185">Reference proteome</keyword>
<dbReference type="AlphaFoldDB" id="A0A2A2AKV8"/>
<dbReference type="Proteomes" id="UP000218054">
    <property type="component" value="Unassembled WGS sequence"/>
</dbReference>
<feature type="transmembrane region" description="Helical" evidence="2">
    <location>
        <begin position="56"/>
        <end position="76"/>
    </location>
</feature>
<sequence>MSQEPHQPPAPPAPAAQAGPPVDGPSKQRAAQQPPAPSPSLGLAPMAPVPHLHFKSILLMLITIALSIGALGYLLYARGAFENKQTLVLTADDSEGVSLGMDLTFSGFPIGRVRRIELADDGSVRIHIEVPEKNAHRLRESSIFTMVRNILGATSLKAYTSDWDDPPLPDRAVRPVLYGDASAEIPQLMASVRNLVNNLTGLTASDSDLAQSMARINELGSNLSQAASQGGALKILLGEGQELQQLQKALVQVNTLLQSLNRTVNHADSQVFGQRGLLRDAQSATQQLTQLLQASRQSLKQIDAILGDAKTITGHVSSNTQDLQTLRASIESNLRQIDALMGQLQNTWPFAKEHQMTLP</sequence>
<dbReference type="Pfam" id="PF02470">
    <property type="entry name" value="MlaD"/>
    <property type="match status" value="1"/>
</dbReference>
<evidence type="ECO:0000256" key="2">
    <source>
        <dbReference type="SAM" id="Phobius"/>
    </source>
</evidence>
<dbReference type="PANTHER" id="PTHR33371:SF4">
    <property type="entry name" value="INTERMEMBRANE PHOSPHOLIPID TRANSPORT SYSTEM BINDING PROTEIN MLAD"/>
    <property type="match status" value="1"/>
</dbReference>
<reference evidence="4 5" key="1">
    <citation type="submission" date="2017-08" db="EMBL/GenBank/DDBJ databases">
        <title>WGS of Clinical strains of the CDC Group NO-1 linked to zoonotic infections in humans.</title>
        <authorList>
            <person name="Bernier A.-M."/>
            <person name="Bernard K."/>
        </authorList>
    </citation>
    <scope>NUCLEOTIDE SEQUENCE [LARGE SCALE GENOMIC DNA]</scope>
    <source>
        <strain evidence="4 5">NML00-0135</strain>
    </source>
</reference>
<keyword evidence="2" id="KW-0812">Transmembrane</keyword>
<comment type="caution">
    <text evidence="4">The sequence shown here is derived from an EMBL/GenBank/DDBJ whole genome shotgun (WGS) entry which is preliminary data.</text>
</comment>
<name>A0A2A2AKV8_9BURK</name>
<dbReference type="RefSeq" id="WP_095538652.1">
    <property type="nucleotide sequence ID" value="NZ_NSJB01000001.1"/>
</dbReference>
<accession>A0A2A2AKV8</accession>
<organism evidence="4 5">
    <name type="scientific">Vandammella animalimorsus</name>
    <dbReference type="NCBI Taxonomy" id="2029117"/>
    <lineage>
        <taxon>Bacteria</taxon>
        <taxon>Pseudomonadati</taxon>
        <taxon>Pseudomonadota</taxon>
        <taxon>Betaproteobacteria</taxon>
        <taxon>Burkholderiales</taxon>
        <taxon>Comamonadaceae</taxon>
        <taxon>Vandammella</taxon>
    </lineage>
</organism>
<feature type="region of interest" description="Disordered" evidence="1">
    <location>
        <begin position="1"/>
        <end position="42"/>
    </location>
</feature>
<feature type="compositionally biased region" description="Pro residues" evidence="1">
    <location>
        <begin position="1"/>
        <end position="14"/>
    </location>
</feature>
<dbReference type="InterPro" id="IPR052336">
    <property type="entry name" value="MlaD_Phospholipid_Transporter"/>
</dbReference>
<dbReference type="InterPro" id="IPR003399">
    <property type="entry name" value="Mce/MlaD"/>
</dbReference>
<proteinExistence type="predicted"/>
<evidence type="ECO:0000259" key="3">
    <source>
        <dbReference type="Pfam" id="PF02470"/>
    </source>
</evidence>
<feature type="domain" description="Mce/MlaD" evidence="3">
    <location>
        <begin position="84"/>
        <end position="146"/>
    </location>
</feature>
<feature type="compositionally biased region" description="Low complexity" evidence="1">
    <location>
        <begin position="15"/>
        <end position="42"/>
    </location>
</feature>
<evidence type="ECO:0000256" key="1">
    <source>
        <dbReference type="SAM" id="MobiDB-lite"/>
    </source>
</evidence>
<dbReference type="PANTHER" id="PTHR33371">
    <property type="entry name" value="INTERMEMBRANE PHOSPHOLIPID TRANSPORT SYSTEM BINDING PROTEIN MLAD-RELATED"/>
    <property type="match status" value="1"/>
</dbReference>
<protein>
    <submittedName>
        <fullName evidence="4">Mammalian cell entry protein</fullName>
    </submittedName>
</protein>